<keyword evidence="2" id="KW-0645">Protease</keyword>
<feature type="chain" id="PRO_5043521234" evidence="1">
    <location>
        <begin position="21"/>
        <end position="210"/>
    </location>
</feature>
<dbReference type="InterPro" id="IPR021109">
    <property type="entry name" value="Peptidase_aspartic_dom_sf"/>
</dbReference>
<evidence type="ECO:0000256" key="1">
    <source>
        <dbReference type="SAM" id="SignalP"/>
    </source>
</evidence>
<evidence type="ECO:0000313" key="2">
    <source>
        <dbReference type="EMBL" id="MDG9699780.1"/>
    </source>
</evidence>
<dbReference type="SUPFAM" id="SSF50630">
    <property type="entry name" value="Acid proteases"/>
    <property type="match status" value="1"/>
</dbReference>
<keyword evidence="1" id="KW-0732">Signal</keyword>
<organism evidence="2 3">
    <name type="scientific">Ottowia cancrivicina</name>
    <dbReference type="NCBI Taxonomy" id="3040346"/>
    <lineage>
        <taxon>Bacteria</taxon>
        <taxon>Pseudomonadati</taxon>
        <taxon>Pseudomonadota</taxon>
        <taxon>Betaproteobacteria</taxon>
        <taxon>Burkholderiales</taxon>
        <taxon>Comamonadaceae</taxon>
        <taxon>Ottowia</taxon>
    </lineage>
</organism>
<dbReference type="NCBIfam" id="TIGR02281">
    <property type="entry name" value="clan_AA_DTGA"/>
    <property type="match status" value="1"/>
</dbReference>
<reference evidence="2 3" key="1">
    <citation type="submission" date="2023-04" db="EMBL/GenBank/DDBJ databases">
        <title>Ottowia paracancer sp. nov., isolated from human stomach.</title>
        <authorList>
            <person name="Song Y."/>
        </authorList>
    </citation>
    <scope>NUCLEOTIDE SEQUENCE [LARGE SCALE GENOMIC DNA]</scope>
    <source>
        <strain evidence="2 3">10c7w1</strain>
    </source>
</reference>
<comment type="caution">
    <text evidence="2">The sequence shown here is derived from an EMBL/GenBank/DDBJ whole genome shotgun (WGS) entry which is preliminary data.</text>
</comment>
<dbReference type="InterPro" id="IPR034122">
    <property type="entry name" value="Retropepsin-like_bacterial"/>
</dbReference>
<proteinExistence type="predicted"/>
<sequence length="210" mass="21905">MHSPSFVLLAALFAAFPAAAQNVSLQGMMGSKALLVINGGRPRALAPGESAQGVKVISTGADQAVVLADGKQLTLRVGATPVNVSGTGNSRIVLTADARGHFVTGGSINGKTVEFMVDTGATALAIGHAEADRIGLDYQSGRPVGLRTANGIVRGWQIHVDKVRVGNVTVHNVETVVTPIPMPFVLLGNSFLNHFSMRREGSQMTLEKRG</sequence>
<dbReference type="PROSITE" id="PS00141">
    <property type="entry name" value="ASP_PROTEASE"/>
    <property type="match status" value="1"/>
</dbReference>
<dbReference type="AlphaFoldDB" id="A0AAW6RHR4"/>
<dbReference type="InterPro" id="IPR001969">
    <property type="entry name" value="Aspartic_peptidase_AS"/>
</dbReference>
<keyword evidence="3" id="KW-1185">Reference proteome</keyword>
<dbReference type="CDD" id="cd05483">
    <property type="entry name" value="retropepsin_like_bacteria"/>
    <property type="match status" value="1"/>
</dbReference>
<feature type="signal peptide" evidence="1">
    <location>
        <begin position="1"/>
        <end position="20"/>
    </location>
</feature>
<dbReference type="EC" id="3.4.23.-" evidence="2"/>
<accession>A0AAW6RHR4</accession>
<dbReference type="InterPro" id="IPR011969">
    <property type="entry name" value="Clan_AA_Asp_peptidase_C"/>
</dbReference>
<evidence type="ECO:0000313" key="3">
    <source>
        <dbReference type="Proteomes" id="UP001237156"/>
    </source>
</evidence>
<dbReference type="GO" id="GO:0004190">
    <property type="term" value="F:aspartic-type endopeptidase activity"/>
    <property type="evidence" value="ECO:0007669"/>
    <property type="project" value="InterPro"/>
</dbReference>
<dbReference type="GO" id="GO:0006508">
    <property type="term" value="P:proteolysis"/>
    <property type="evidence" value="ECO:0007669"/>
    <property type="project" value="UniProtKB-KW"/>
</dbReference>
<keyword evidence="2" id="KW-0378">Hydrolase</keyword>
<name>A0AAW6RHR4_9BURK</name>
<gene>
    <name evidence="2" type="ORF">QB898_08680</name>
</gene>
<dbReference type="Proteomes" id="UP001237156">
    <property type="component" value="Unassembled WGS sequence"/>
</dbReference>
<dbReference type="Gene3D" id="2.40.70.10">
    <property type="entry name" value="Acid Proteases"/>
    <property type="match status" value="1"/>
</dbReference>
<dbReference type="RefSeq" id="WP_279524618.1">
    <property type="nucleotide sequence ID" value="NZ_JARVII010000016.1"/>
</dbReference>
<protein>
    <submittedName>
        <fullName evidence="2">TIGR02281 family clan AA aspartic protease</fullName>
        <ecNumber evidence="2">3.4.23.-</ecNumber>
    </submittedName>
</protein>
<dbReference type="Pfam" id="PF13975">
    <property type="entry name" value="gag-asp_proteas"/>
    <property type="match status" value="1"/>
</dbReference>
<dbReference type="EMBL" id="JARVII010000016">
    <property type="protein sequence ID" value="MDG9699780.1"/>
    <property type="molecule type" value="Genomic_DNA"/>
</dbReference>